<evidence type="ECO:0000256" key="4">
    <source>
        <dbReference type="SAM" id="SignalP"/>
    </source>
</evidence>
<dbReference type="Pfam" id="PF00629">
    <property type="entry name" value="MAM"/>
    <property type="match status" value="1"/>
</dbReference>
<comment type="PTM">
    <text evidence="2 3">Topaquinone (TPQ) is generated by copper-dependent autoxidation of a specific tyrosyl residue.</text>
</comment>
<dbReference type="GeneID" id="6997643"/>
<name>B6AIR8_CRYMR</name>
<gene>
    <name evidence="6" type="ORF">CMU_010570</name>
</gene>
<dbReference type="GO" id="GO:0048038">
    <property type="term" value="F:quinone binding"/>
    <property type="evidence" value="ECO:0007669"/>
    <property type="project" value="InterPro"/>
</dbReference>
<feature type="active site" description="Schiff-base intermediate with substrate; via topaquinone" evidence="1">
    <location>
        <position position="1456"/>
    </location>
</feature>
<dbReference type="eggNOG" id="KOG1186">
    <property type="taxonomic scope" value="Eukaryota"/>
</dbReference>
<reference evidence="6" key="1">
    <citation type="submission" date="2008-06" db="EMBL/GenBank/DDBJ databases">
        <authorList>
            <person name="Lorenzi H."/>
            <person name="Inman J."/>
            <person name="Miller J."/>
            <person name="Schobel S."/>
            <person name="Amedeo P."/>
            <person name="Caler E.V."/>
            <person name="da Silva J."/>
        </authorList>
    </citation>
    <scope>NUCLEOTIDE SEQUENCE [LARGE SCALE GENOMIC DNA]</scope>
    <source>
        <strain evidence="6">RN66</strain>
    </source>
</reference>
<dbReference type="SUPFAM" id="SSF49998">
    <property type="entry name" value="Amine oxidase catalytic domain"/>
    <property type="match status" value="1"/>
</dbReference>
<sequence length="1736" mass="195475">MGLSYITYLVFLFCSIQGILCTELYSGFIPQIDQDFEQDYNSLDITRDNAATNKVRRVLQPINDNGQCIILLYTYGSAVPTKISDPSTSCPIAGYRSYLFEGEYGEDSSASIVEIFPIVQNYTCLRRSGCTIAISGSGLSQDDMIYIIPNYYNETDVSKLKPSTFPISSPCPPQNISNSLGPFKGIKSYETSEIVIGDNMQKHPKRLATVLFNIILQPNNLYDSAYICYSPARNRIYKPTDNPEVFFYNAGLLKIDSKIVFCCDFESKGYLGCGFNSLIDFQTKTRFELGNGNEVVVGSSPQADTTIGVKGKGHFLYFRAPGYMPGASALLLGNPKVYSFGTYCLSLKYFMAGADANVLRLYLASGLLGSVPLNNQGIPTSQNKKPKVVTHFGRPNWLVVGQQGPTWQLGGFEFYSDGLTPLKLVLEAIGGRSEDSLVAIDDIIIRSGHCPSEIIRASERADQKCVWGEVRLISSNFTTEKSWDIEGALGCSGRTYSFTNIQVPSSDNIKWATTDWIPCCLPGYGTYTVNIYDTFGDGWNNGNYLEFRFFDEIIRIGDLFKSGNVMKTTINVGIIKIEEIKATETLVSITIKSNRNNVNAWCALTKAGNVPPNSTTLRKYGLRTKQPLMQGDTYEFNLSSSNKGVLLPNTEYDLYCFGQDASITLESSSVVDNLAIEYSRVRITTDSKYPILTIQDLKVGEESVFFTVKLDEPGSIWCSAQIDTKTLSLNLSTIEEDKLVRDIRSRGVEQMISSRDIMIIKKVTINGLIPATKYKLICTAEDLALPKANRIPIKQVLSKLTLTFITKDRIPKVKINHVTAELGKFTVGVHVDTPGKVDCVATLPDGMYPNPRDIQRYGQSINVTDPSEENFLTLVGIEGNQKYIVYCMATSRTGLSMQVTDIWSTATDITSFGQFCDIPSFPSGIETGYATPFDPLTHIEEIKVRSYFDSIKDKYNSKGPYRITLFINKTEAYEYLDSLTNHLKDPETVPLPSPPPRYARIRFGSCNENLNDSNPEGLNGLYHQWKVGPIVLSDNEKEKNGSWGHLESEGEKKHSLVQVNETVAMYHIDLAEPKPVECGGWNPSGPFGRRLQQVDFDGETLNNTSNLRFQPRLFDLLSDNKLDEIVFESCGAHLPGIQDQAEQHVRLGPVVYQPALNVTSEPSIWAGMTIKDGTQCPIFFELIAPHATLQSIRDGSAKIEFDRIHRMLVKQIWYNGSAYRTLDELVFSYNEVKLINSGILADEMEWYRGRNNIRNKDDELQNRLSLVNPIILESRRIEHEQSMHQNRIRKLQYLEMFSRGDLEVRAKPEQCEPGGRRFQVMKSPNREAYTIKWIGWQFTLTNDRDSGFKIWNLNFMGRRVAFELGMIDAMAHYTVFERQWFFLDSWYGGLGTAARRVHPGLECANTAQTIFWDNSACIFELDTGRPIRSHWKTGGIKDAAPLTTLTIRQIITVSNYDYIVDLILYNQGSFEMGVSFTGELYAGLEVPYFSAKQHQYGTQISPSGQMAALHSHFAVWKIDFDLGSNYTDNSISWIKVLKDPIKEGHHKLERTFAERESNAYLMYNETHHHPRAYFIVDEKHSTYGNVGGFLVRPSHTIADLMPDHELYSGPASWSKYQLASSVFKYSELDADLPRDNKFAAKPAVRFDSFIEDDEVIRHSDVVTWVTSGIWHIPTLEDVPQTTALGNTLGWYVRPFNWWPMDPSVTLHNAIKGDFIEPGTCAVQRRGNLFKVIKIVE</sequence>
<dbReference type="GO" id="GO:0005507">
    <property type="term" value="F:copper ion binding"/>
    <property type="evidence" value="ECO:0007669"/>
    <property type="project" value="InterPro"/>
</dbReference>
<feature type="signal peptide" evidence="4">
    <location>
        <begin position="1"/>
        <end position="21"/>
    </location>
</feature>
<dbReference type="InterPro" id="IPR036460">
    <property type="entry name" value="Cu_amine_oxidase_C_sf"/>
</dbReference>
<feature type="modified residue" description="2',4',5'-topaquinone" evidence="2">
    <location>
        <position position="1456"/>
    </location>
</feature>
<dbReference type="Pfam" id="PF01179">
    <property type="entry name" value="Cu_amine_oxid"/>
    <property type="match status" value="1"/>
</dbReference>
<keyword evidence="3 6" id="KW-0560">Oxidoreductase</keyword>
<comment type="similarity">
    <text evidence="3">Belongs to the copper/topaquinone oxidase family.</text>
</comment>
<dbReference type="GO" id="GO:0008131">
    <property type="term" value="F:primary methylamine oxidase activity"/>
    <property type="evidence" value="ECO:0007669"/>
    <property type="project" value="InterPro"/>
</dbReference>
<feature type="chain" id="PRO_5002840176" description="Amine oxidase" evidence="4">
    <location>
        <begin position="22"/>
        <end position="1736"/>
    </location>
</feature>
<dbReference type="RefSeq" id="XP_002142458.1">
    <property type="nucleotide sequence ID" value="XM_002142422.1"/>
</dbReference>
<dbReference type="VEuPathDB" id="CryptoDB:CMU_010570"/>
<feature type="domain" description="MAM" evidence="5">
    <location>
        <begin position="261"/>
        <end position="452"/>
    </location>
</feature>
<dbReference type="Proteomes" id="UP000001460">
    <property type="component" value="Unassembled WGS sequence"/>
</dbReference>
<feature type="active site" description="Proton acceptor" evidence="1">
    <location>
        <position position="1384"/>
    </location>
</feature>
<dbReference type="SUPFAM" id="SSF49899">
    <property type="entry name" value="Concanavalin A-like lectins/glucanases"/>
    <property type="match status" value="1"/>
</dbReference>
<keyword evidence="4" id="KW-0732">Signal</keyword>
<keyword evidence="3" id="KW-0186">Copper</keyword>
<dbReference type="EMBL" id="DS989737">
    <property type="protein sequence ID" value="EEA08109.1"/>
    <property type="molecule type" value="Genomic_DNA"/>
</dbReference>
<dbReference type="PROSITE" id="PS50060">
    <property type="entry name" value="MAM_2"/>
    <property type="match status" value="1"/>
</dbReference>
<dbReference type="GO" id="GO:0009308">
    <property type="term" value="P:amine metabolic process"/>
    <property type="evidence" value="ECO:0007669"/>
    <property type="project" value="UniProtKB-UniRule"/>
</dbReference>
<dbReference type="InterPro" id="IPR015798">
    <property type="entry name" value="Cu_amine_oxidase_C"/>
</dbReference>
<keyword evidence="1 3" id="KW-0801">TPQ</keyword>
<dbReference type="OMA" id="PSMDLHN"/>
<organism evidence="6 7">
    <name type="scientific">Cryptosporidium muris (strain RN66)</name>
    <dbReference type="NCBI Taxonomy" id="441375"/>
    <lineage>
        <taxon>Eukaryota</taxon>
        <taxon>Sar</taxon>
        <taxon>Alveolata</taxon>
        <taxon>Apicomplexa</taxon>
        <taxon>Conoidasida</taxon>
        <taxon>Coccidia</taxon>
        <taxon>Eucoccidiorida</taxon>
        <taxon>Eimeriorina</taxon>
        <taxon>Cryptosporidiidae</taxon>
        <taxon>Cryptosporidium</taxon>
    </lineage>
</organism>
<dbReference type="CDD" id="cd06263">
    <property type="entry name" value="MAM"/>
    <property type="match status" value="1"/>
</dbReference>
<accession>B6AIR8</accession>
<dbReference type="STRING" id="441375.B6AIR8"/>
<evidence type="ECO:0000256" key="3">
    <source>
        <dbReference type="RuleBase" id="RU000672"/>
    </source>
</evidence>
<dbReference type="InterPro" id="IPR013320">
    <property type="entry name" value="ConA-like_dom_sf"/>
</dbReference>
<dbReference type="Gene3D" id="2.70.98.20">
    <property type="entry name" value="Copper amine oxidase, catalytic domain"/>
    <property type="match status" value="1"/>
</dbReference>
<evidence type="ECO:0000256" key="2">
    <source>
        <dbReference type="PIRSR" id="PIRSR600269-51"/>
    </source>
</evidence>
<keyword evidence="3" id="KW-0479">Metal-binding</keyword>
<proteinExistence type="inferred from homology"/>
<dbReference type="Gene3D" id="2.60.120.200">
    <property type="match status" value="1"/>
</dbReference>
<dbReference type="PANTHER" id="PTHR10638:SF20">
    <property type="entry name" value="AMINE OXIDASE"/>
    <property type="match status" value="1"/>
</dbReference>
<dbReference type="InterPro" id="IPR000998">
    <property type="entry name" value="MAM_dom"/>
</dbReference>
<dbReference type="SMART" id="SM00137">
    <property type="entry name" value="MAM"/>
    <property type="match status" value="1"/>
</dbReference>
<dbReference type="EC" id="1.4.3.-" evidence="3"/>
<keyword evidence="7" id="KW-1185">Reference proteome</keyword>
<evidence type="ECO:0000259" key="5">
    <source>
        <dbReference type="PROSITE" id="PS50060"/>
    </source>
</evidence>
<dbReference type="InterPro" id="IPR000269">
    <property type="entry name" value="Cu_amine_oxidase"/>
</dbReference>
<dbReference type="PANTHER" id="PTHR10638">
    <property type="entry name" value="COPPER AMINE OXIDASE"/>
    <property type="match status" value="1"/>
</dbReference>
<evidence type="ECO:0000313" key="7">
    <source>
        <dbReference type="Proteomes" id="UP000001460"/>
    </source>
</evidence>
<dbReference type="InterPro" id="IPR049947">
    <property type="entry name" value="Cu_Am_Ox_Cu-bd"/>
</dbReference>
<comment type="cofactor">
    <cofactor evidence="3">
        <name>Cu cation</name>
        <dbReference type="ChEBI" id="CHEBI:23378"/>
    </cofactor>
    <text evidence="3">Contains 1 topaquinone per subunit.</text>
</comment>
<dbReference type="GO" id="GO:0005886">
    <property type="term" value="C:plasma membrane"/>
    <property type="evidence" value="ECO:0007669"/>
    <property type="project" value="TreeGrafter"/>
</dbReference>
<evidence type="ECO:0000256" key="1">
    <source>
        <dbReference type="PIRSR" id="PIRSR600269-50"/>
    </source>
</evidence>
<dbReference type="PROSITE" id="PS01165">
    <property type="entry name" value="COPPER_AMINE_OXID_2"/>
    <property type="match status" value="1"/>
</dbReference>
<evidence type="ECO:0000313" key="6">
    <source>
        <dbReference type="EMBL" id="EEA08109.1"/>
    </source>
</evidence>
<protein>
    <recommendedName>
        <fullName evidence="3">Amine oxidase</fullName>
        <ecNumber evidence="3">1.4.3.-</ecNumber>
    </recommendedName>
</protein>
<dbReference type="OrthoDB" id="5379943at2759"/>